<dbReference type="SUPFAM" id="SSF103473">
    <property type="entry name" value="MFS general substrate transporter"/>
    <property type="match status" value="1"/>
</dbReference>
<keyword evidence="2" id="KW-1133">Transmembrane helix</keyword>
<evidence type="ECO:0000256" key="1">
    <source>
        <dbReference type="SAM" id="MobiDB-lite"/>
    </source>
</evidence>
<keyword evidence="2" id="KW-0812">Transmembrane</keyword>
<evidence type="ECO:0000313" key="4">
    <source>
        <dbReference type="Proteomes" id="UP000193144"/>
    </source>
</evidence>
<keyword evidence="2" id="KW-0472">Membrane</keyword>
<evidence type="ECO:0000256" key="2">
    <source>
        <dbReference type="SAM" id="Phobius"/>
    </source>
</evidence>
<evidence type="ECO:0000313" key="3">
    <source>
        <dbReference type="EMBL" id="ORY01178.1"/>
    </source>
</evidence>
<dbReference type="InterPro" id="IPR036259">
    <property type="entry name" value="MFS_trans_sf"/>
</dbReference>
<protein>
    <submittedName>
        <fullName evidence="3">Uncharacterized protein</fullName>
    </submittedName>
</protein>
<organism evidence="3 4">
    <name type="scientific">Clohesyomyces aquaticus</name>
    <dbReference type="NCBI Taxonomy" id="1231657"/>
    <lineage>
        <taxon>Eukaryota</taxon>
        <taxon>Fungi</taxon>
        <taxon>Dikarya</taxon>
        <taxon>Ascomycota</taxon>
        <taxon>Pezizomycotina</taxon>
        <taxon>Dothideomycetes</taxon>
        <taxon>Pleosporomycetidae</taxon>
        <taxon>Pleosporales</taxon>
        <taxon>Lindgomycetaceae</taxon>
        <taxon>Clohesyomyces</taxon>
    </lineage>
</organism>
<name>A0A1Y1YT18_9PLEO</name>
<comment type="caution">
    <text evidence="3">The sequence shown here is derived from an EMBL/GenBank/DDBJ whole genome shotgun (WGS) entry which is preliminary data.</text>
</comment>
<sequence length="111" mass="12153">MVFSRFPGGHDHGAAGSPDRGSKWQSWQVLFLLEGGLAVVVAVVGYSWLPHSVDVARFLSPEEREYSCVLYASSRVIRDCMAQSSPATQLPDGADEEREDDDESRGLLNPS</sequence>
<dbReference type="AlphaFoldDB" id="A0A1Y1YT18"/>
<gene>
    <name evidence="3" type="ORF">BCR34DRAFT_606022</name>
</gene>
<feature type="region of interest" description="Disordered" evidence="1">
    <location>
        <begin position="1"/>
        <end position="22"/>
    </location>
</feature>
<dbReference type="EMBL" id="MCFA01000173">
    <property type="protein sequence ID" value="ORY01178.1"/>
    <property type="molecule type" value="Genomic_DNA"/>
</dbReference>
<feature type="region of interest" description="Disordered" evidence="1">
    <location>
        <begin position="83"/>
        <end position="111"/>
    </location>
</feature>
<reference evidence="3 4" key="1">
    <citation type="submission" date="2016-07" db="EMBL/GenBank/DDBJ databases">
        <title>Pervasive Adenine N6-methylation of Active Genes in Fungi.</title>
        <authorList>
            <consortium name="DOE Joint Genome Institute"/>
            <person name="Mondo S.J."/>
            <person name="Dannebaum R.O."/>
            <person name="Kuo R.C."/>
            <person name="Labutti K."/>
            <person name="Haridas S."/>
            <person name="Kuo A."/>
            <person name="Salamov A."/>
            <person name="Ahrendt S.R."/>
            <person name="Lipzen A."/>
            <person name="Sullivan W."/>
            <person name="Andreopoulos W.B."/>
            <person name="Clum A."/>
            <person name="Lindquist E."/>
            <person name="Daum C."/>
            <person name="Ramamoorthy G.K."/>
            <person name="Gryganskyi A."/>
            <person name="Culley D."/>
            <person name="Magnuson J.K."/>
            <person name="James T.Y."/>
            <person name="O'Malley M.A."/>
            <person name="Stajich J.E."/>
            <person name="Spatafora J.W."/>
            <person name="Visel A."/>
            <person name="Grigoriev I.V."/>
        </authorList>
    </citation>
    <scope>NUCLEOTIDE SEQUENCE [LARGE SCALE GENOMIC DNA]</scope>
    <source>
        <strain evidence="3 4">CBS 115471</strain>
    </source>
</reference>
<dbReference type="Proteomes" id="UP000193144">
    <property type="component" value="Unassembled WGS sequence"/>
</dbReference>
<feature type="transmembrane region" description="Helical" evidence="2">
    <location>
        <begin position="27"/>
        <end position="49"/>
    </location>
</feature>
<keyword evidence="4" id="KW-1185">Reference proteome</keyword>
<feature type="compositionally biased region" description="Acidic residues" evidence="1">
    <location>
        <begin position="93"/>
        <end position="103"/>
    </location>
</feature>
<proteinExistence type="predicted"/>
<accession>A0A1Y1YT18</accession>